<proteinExistence type="predicted"/>
<comment type="caution">
    <text evidence="1">The sequence shown here is derived from an EMBL/GenBank/DDBJ whole genome shotgun (WGS) entry which is preliminary data.</text>
</comment>
<dbReference type="EMBL" id="JALPRX010000108">
    <property type="protein sequence ID" value="MCK8787139.1"/>
    <property type="molecule type" value="Genomic_DNA"/>
</dbReference>
<dbReference type="PANTHER" id="PTHR38605">
    <property type="entry name" value="ATPASE-RELATED"/>
    <property type="match status" value="1"/>
</dbReference>
<dbReference type="Pfam" id="PF04317">
    <property type="entry name" value="DUF463"/>
    <property type="match status" value="1"/>
</dbReference>
<dbReference type="RefSeq" id="WP_248669194.1">
    <property type="nucleotide sequence ID" value="NZ_JALPRX010000108.1"/>
</dbReference>
<name>A0A9X2BYP3_9PROT</name>
<protein>
    <submittedName>
        <fullName evidence="1">YcjX family protein</fullName>
    </submittedName>
</protein>
<dbReference type="Proteomes" id="UP001139516">
    <property type="component" value="Unassembled WGS sequence"/>
</dbReference>
<dbReference type="InterPro" id="IPR007413">
    <property type="entry name" value="YcjX-like"/>
</dbReference>
<gene>
    <name evidence="1" type="ORF">M0638_22450</name>
</gene>
<dbReference type="PIRSF" id="PIRSF019381">
    <property type="entry name" value="YcjX"/>
    <property type="match status" value="1"/>
</dbReference>
<organism evidence="1 2">
    <name type="scientific">Roseomonas acroporae</name>
    <dbReference type="NCBI Taxonomy" id="2937791"/>
    <lineage>
        <taxon>Bacteria</taxon>
        <taxon>Pseudomonadati</taxon>
        <taxon>Pseudomonadota</taxon>
        <taxon>Alphaproteobacteria</taxon>
        <taxon>Acetobacterales</taxon>
        <taxon>Roseomonadaceae</taxon>
        <taxon>Roseomonas</taxon>
    </lineage>
</organism>
<accession>A0A9X2BYP3</accession>
<sequence length="484" mass="52482">MALLPELWRAATSGAEALVDNPLTRAITGQETVRLAVTGLSRAGKTVFLTSLIANLLAAGSGARTLPALEKAAGGRLRGVRVLPAGIETVPRFDHAAHLAALAADPPRWPSRTEDFSTFALTLVIERAGAFRHLSPQRTVTLELLDYPGEWLLDLPMLAQDFPEWSAATLRRLGQGPRAAAFAPFRAFLDALPPGAPADDALFRRGYTLYRDALIECRDRHGLHLLQPGRFLNPGPRGETPLLWFFPLPAGHAGSLAELCARRYDAYREDQRTGFLDPFLRRFDRQVVLADVLGALHAGPDSFADTAEALALISSSLRGTASWLDWLRLDWLGLDWLRATPPKVVFAATKADHVPTRQREALISLLRDLTGTVAPPNALPAPDGGAAHAIAAVRCTEDTVYPLPQPEGPPRPVAAVRGVLLENGRAATVYPGEVPLRRPDAEFWEHAYFRMPVFQPPRIDPAGNTGVPHLGMDTLLGALIGDLL</sequence>
<dbReference type="AlphaFoldDB" id="A0A9X2BYP3"/>
<dbReference type="PANTHER" id="PTHR38605:SF1">
    <property type="entry name" value="ATPASE"/>
    <property type="match status" value="1"/>
</dbReference>
<evidence type="ECO:0000313" key="2">
    <source>
        <dbReference type="Proteomes" id="UP001139516"/>
    </source>
</evidence>
<keyword evidence="2" id="KW-1185">Reference proteome</keyword>
<evidence type="ECO:0000313" key="1">
    <source>
        <dbReference type="EMBL" id="MCK8787139.1"/>
    </source>
</evidence>
<reference evidence="1" key="1">
    <citation type="submission" date="2022-04" db="EMBL/GenBank/DDBJ databases">
        <title>Roseomonas acroporae sp. nov., isolated from coral Acropora digitifera.</title>
        <authorList>
            <person name="Sun H."/>
        </authorList>
    </citation>
    <scope>NUCLEOTIDE SEQUENCE</scope>
    <source>
        <strain evidence="1">NAR14</strain>
    </source>
</reference>